<name>A0ABD0M4E8_9CAEN</name>
<dbReference type="Proteomes" id="UP001519460">
    <property type="component" value="Unassembled WGS sequence"/>
</dbReference>
<evidence type="ECO:0000313" key="1">
    <source>
        <dbReference type="EMBL" id="KAK7506112.1"/>
    </source>
</evidence>
<protein>
    <submittedName>
        <fullName evidence="1">Uncharacterized protein</fullName>
    </submittedName>
</protein>
<sequence>MLVVVVVTELFSRDADTLMPSYARSQTRLPKGYTCMANLVMADYARLLRYLFLQRYIQISLVRGLAHIVTAASI</sequence>
<accession>A0ABD0M4E8</accession>
<proteinExistence type="predicted"/>
<dbReference type="EMBL" id="JACVVK020000008">
    <property type="protein sequence ID" value="KAK7506112.1"/>
    <property type="molecule type" value="Genomic_DNA"/>
</dbReference>
<reference evidence="1 2" key="1">
    <citation type="journal article" date="2023" name="Sci. Data">
        <title>Genome assembly of the Korean intertidal mud-creeper Batillaria attramentaria.</title>
        <authorList>
            <person name="Patra A.K."/>
            <person name="Ho P.T."/>
            <person name="Jun S."/>
            <person name="Lee S.J."/>
            <person name="Kim Y."/>
            <person name="Won Y.J."/>
        </authorList>
    </citation>
    <scope>NUCLEOTIDE SEQUENCE [LARGE SCALE GENOMIC DNA]</scope>
    <source>
        <strain evidence="1">Wonlab-2016</strain>
    </source>
</reference>
<gene>
    <name evidence="1" type="ORF">BaRGS_00002834</name>
</gene>
<evidence type="ECO:0000313" key="2">
    <source>
        <dbReference type="Proteomes" id="UP001519460"/>
    </source>
</evidence>
<organism evidence="1 2">
    <name type="scientific">Batillaria attramentaria</name>
    <dbReference type="NCBI Taxonomy" id="370345"/>
    <lineage>
        <taxon>Eukaryota</taxon>
        <taxon>Metazoa</taxon>
        <taxon>Spiralia</taxon>
        <taxon>Lophotrochozoa</taxon>
        <taxon>Mollusca</taxon>
        <taxon>Gastropoda</taxon>
        <taxon>Caenogastropoda</taxon>
        <taxon>Sorbeoconcha</taxon>
        <taxon>Cerithioidea</taxon>
        <taxon>Batillariidae</taxon>
        <taxon>Batillaria</taxon>
    </lineage>
</organism>
<dbReference type="AlphaFoldDB" id="A0ABD0M4E8"/>
<comment type="caution">
    <text evidence="1">The sequence shown here is derived from an EMBL/GenBank/DDBJ whole genome shotgun (WGS) entry which is preliminary data.</text>
</comment>
<keyword evidence="2" id="KW-1185">Reference proteome</keyword>